<gene>
    <name evidence="2" type="ORF">G4Y79_13455</name>
</gene>
<dbReference type="AlphaFoldDB" id="A0A7S8E5E6"/>
<dbReference type="InterPro" id="IPR000257">
    <property type="entry name" value="Uroporphyrinogen_deCOase"/>
</dbReference>
<evidence type="ECO:0000313" key="3">
    <source>
        <dbReference type="Proteomes" id="UP000594468"/>
    </source>
</evidence>
<sequence>MNKQERLKASIAGDAVDRAPAILYRYWPGDDQRAADLARAHILFQQQYDWDALIITPSANYSVIDYGVQDAWTGHTSGMRQITKHIISRSLGWTELRTLEPTRGALSQQIACVNLLENAVSEEIPLLFQVYSPLSLAAKLAGPDQLLRHLRTYPERVKTGLSILTESVLRVIEALQRTRIAGIYYIMENADLGYLSQSEYGEFGAPYDWTVFDALLPRLWLNMAELRGTAPLVTYVSSYPAQVLTWDDQGTDPNLITGRSVFTGSVMGGLSADAHLHHGTPAIIRDAARHAQAETQHRRFILGAGGPIPVTCPLSNIQAARDAVERDMH</sequence>
<dbReference type="GO" id="GO:0004853">
    <property type="term" value="F:uroporphyrinogen decarboxylase activity"/>
    <property type="evidence" value="ECO:0007669"/>
    <property type="project" value="InterPro"/>
</dbReference>
<name>A0A7S8E5E6_9CHLR</name>
<dbReference type="Gene3D" id="3.20.20.210">
    <property type="match status" value="1"/>
</dbReference>
<dbReference type="EMBL" id="CP062983">
    <property type="protein sequence ID" value="QPC80718.1"/>
    <property type="molecule type" value="Genomic_DNA"/>
</dbReference>
<dbReference type="SUPFAM" id="SSF51726">
    <property type="entry name" value="UROD/MetE-like"/>
    <property type="match status" value="1"/>
</dbReference>
<dbReference type="PANTHER" id="PTHR47099">
    <property type="entry name" value="METHYLCOBAMIDE:COM METHYLTRANSFERASE MTBA"/>
    <property type="match status" value="1"/>
</dbReference>
<dbReference type="InterPro" id="IPR038071">
    <property type="entry name" value="UROD/MetE-like_sf"/>
</dbReference>
<accession>A0A7S8E5E6</accession>
<dbReference type="GO" id="GO:0006779">
    <property type="term" value="P:porphyrin-containing compound biosynthetic process"/>
    <property type="evidence" value="ECO:0007669"/>
    <property type="project" value="InterPro"/>
</dbReference>
<dbReference type="PANTHER" id="PTHR47099:SF1">
    <property type="entry name" value="METHYLCOBAMIDE:COM METHYLTRANSFERASE MTBA"/>
    <property type="match status" value="1"/>
</dbReference>
<evidence type="ECO:0000313" key="2">
    <source>
        <dbReference type="EMBL" id="QPC80718.1"/>
    </source>
</evidence>
<dbReference type="RefSeq" id="WP_195168793.1">
    <property type="nucleotide sequence ID" value="NZ_CP062983.1"/>
</dbReference>
<dbReference type="KEGG" id="pmet:G4Y79_13455"/>
<feature type="domain" description="Uroporphyrinogen decarboxylase (URO-D)" evidence="1">
    <location>
        <begin position="32"/>
        <end position="325"/>
    </location>
</feature>
<proteinExistence type="predicted"/>
<evidence type="ECO:0000259" key="1">
    <source>
        <dbReference type="Pfam" id="PF01208"/>
    </source>
</evidence>
<dbReference type="Proteomes" id="UP000594468">
    <property type="component" value="Chromosome"/>
</dbReference>
<dbReference type="Pfam" id="PF01208">
    <property type="entry name" value="URO-D"/>
    <property type="match status" value="1"/>
</dbReference>
<dbReference type="InterPro" id="IPR052024">
    <property type="entry name" value="Methanogen_methyltrans"/>
</dbReference>
<reference evidence="2 3" key="1">
    <citation type="submission" date="2020-02" db="EMBL/GenBank/DDBJ databases">
        <authorList>
            <person name="Zheng R.K."/>
            <person name="Sun C.M."/>
        </authorList>
    </citation>
    <scope>NUCLEOTIDE SEQUENCE [LARGE SCALE GENOMIC DNA]</scope>
    <source>
        <strain evidence="3">rifampicinis</strain>
    </source>
</reference>
<protein>
    <recommendedName>
        <fullName evidence="1">Uroporphyrinogen decarboxylase (URO-D) domain-containing protein</fullName>
    </recommendedName>
</protein>
<organism evidence="2 3">
    <name type="scientific">Phototrophicus methaneseepsis</name>
    <dbReference type="NCBI Taxonomy" id="2710758"/>
    <lineage>
        <taxon>Bacteria</taxon>
        <taxon>Bacillati</taxon>
        <taxon>Chloroflexota</taxon>
        <taxon>Candidatus Thermofontia</taxon>
        <taxon>Phototrophicales</taxon>
        <taxon>Phototrophicaceae</taxon>
        <taxon>Phototrophicus</taxon>
    </lineage>
</organism>
<keyword evidence="3" id="KW-1185">Reference proteome</keyword>